<feature type="region of interest" description="Disordered" evidence="7">
    <location>
        <begin position="1"/>
        <end position="25"/>
    </location>
</feature>
<dbReference type="GeneID" id="101496076"/>
<dbReference type="InterPro" id="IPR003657">
    <property type="entry name" value="WRKY_dom"/>
</dbReference>
<dbReference type="FunFam" id="2.20.25.80:FF:000001">
    <property type="entry name" value="WRKY transcription factor 33"/>
    <property type="match status" value="1"/>
</dbReference>
<feature type="compositionally biased region" description="Polar residues" evidence="7">
    <location>
        <begin position="203"/>
        <end position="221"/>
    </location>
</feature>
<dbReference type="InterPro" id="IPR044810">
    <property type="entry name" value="WRKY_plant"/>
</dbReference>
<evidence type="ECO:0000256" key="2">
    <source>
        <dbReference type="ARBA" id="ARBA00022737"/>
    </source>
</evidence>
<name>A0A1S2Z380_CICAR</name>
<evidence type="ECO:0000256" key="3">
    <source>
        <dbReference type="ARBA" id="ARBA00023015"/>
    </source>
</evidence>
<keyword evidence="5" id="KW-0804">Transcription</keyword>
<dbReference type="GO" id="GO:0005634">
    <property type="term" value="C:nucleus"/>
    <property type="evidence" value="ECO:0007669"/>
    <property type="project" value="UniProtKB-SubCell"/>
</dbReference>
<gene>
    <name evidence="10" type="primary">LOC101496076</name>
</gene>
<keyword evidence="2" id="KW-0677">Repeat</keyword>
<dbReference type="PaxDb" id="3827-XP_004514244.1"/>
<evidence type="ECO:0000256" key="4">
    <source>
        <dbReference type="ARBA" id="ARBA00023125"/>
    </source>
</evidence>
<dbReference type="GO" id="GO:0043565">
    <property type="term" value="F:sequence-specific DNA binding"/>
    <property type="evidence" value="ECO:0007669"/>
    <property type="project" value="InterPro"/>
</dbReference>
<reference evidence="10" key="1">
    <citation type="submission" date="2025-08" db="UniProtKB">
        <authorList>
            <consortium name="RefSeq"/>
        </authorList>
    </citation>
    <scope>IDENTIFICATION</scope>
    <source>
        <tissue evidence="10">Etiolated seedlings</tissue>
    </source>
</reference>
<dbReference type="AlphaFoldDB" id="A0A1S2Z380"/>
<dbReference type="Proteomes" id="UP000087171">
    <property type="component" value="Unplaced"/>
</dbReference>
<evidence type="ECO:0000256" key="1">
    <source>
        <dbReference type="ARBA" id="ARBA00004123"/>
    </source>
</evidence>
<dbReference type="OrthoDB" id="2021103at2759"/>
<evidence type="ECO:0000259" key="8">
    <source>
        <dbReference type="PROSITE" id="PS50811"/>
    </source>
</evidence>
<dbReference type="PANTHER" id="PTHR31221">
    <property type="entry name" value="WRKY TRANSCRIPTION FACTOR PROTEIN 1-RELATED"/>
    <property type="match status" value="1"/>
</dbReference>
<feature type="region of interest" description="Disordered" evidence="7">
    <location>
        <begin position="235"/>
        <end position="257"/>
    </location>
</feature>
<keyword evidence="3" id="KW-0805">Transcription regulation</keyword>
<keyword evidence="6" id="KW-0539">Nucleus</keyword>
<evidence type="ECO:0000256" key="5">
    <source>
        <dbReference type="ARBA" id="ARBA00023163"/>
    </source>
</evidence>
<dbReference type="InterPro" id="IPR036576">
    <property type="entry name" value="WRKY_dom_sf"/>
</dbReference>
<feature type="compositionally biased region" description="Acidic residues" evidence="7">
    <location>
        <begin position="239"/>
        <end position="250"/>
    </location>
</feature>
<dbReference type="KEGG" id="cam:101496076"/>
<accession>A0A1S2Z380</accession>
<dbReference type="FunFam" id="2.20.25.80:FF:000006">
    <property type="entry name" value="WRKY transcription factor"/>
    <property type="match status" value="1"/>
</dbReference>
<dbReference type="PROSITE" id="PS50811">
    <property type="entry name" value="WRKY"/>
    <property type="match status" value="2"/>
</dbReference>
<comment type="subcellular location">
    <subcellularLocation>
        <location evidence="1">Nucleus</location>
    </subcellularLocation>
</comment>
<evidence type="ECO:0000256" key="6">
    <source>
        <dbReference type="ARBA" id="ARBA00023242"/>
    </source>
</evidence>
<evidence type="ECO:0000313" key="9">
    <source>
        <dbReference type="Proteomes" id="UP000087171"/>
    </source>
</evidence>
<feature type="domain" description="WRKY" evidence="8">
    <location>
        <begin position="140"/>
        <end position="199"/>
    </location>
</feature>
<dbReference type="GO" id="GO:0003700">
    <property type="term" value="F:DNA-binding transcription factor activity"/>
    <property type="evidence" value="ECO:0007669"/>
    <property type="project" value="InterPro"/>
</dbReference>
<feature type="region of interest" description="Disordered" evidence="7">
    <location>
        <begin position="195"/>
        <end position="223"/>
    </location>
</feature>
<dbReference type="SMART" id="SM00774">
    <property type="entry name" value="WRKY"/>
    <property type="match status" value="2"/>
</dbReference>
<dbReference type="STRING" id="3827.A0A1S2Z380"/>
<dbReference type="Pfam" id="PF03106">
    <property type="entry name" value="WRKY"/>
    <property type="match status" value="2"/>
</dbReference>
<dbReference type="SUPFAM" id="SSF118290">
    <property type="entry name" value="WRKY DNA-binding domain"/>
    <property type="match status" value="2"/>
</dbReference>
<organism evidence="9 10">
    <name type="scientific">Cicer arietinum</name>
    <name type="common">Chickpea</name>
    <name type="synonym">Garbanzo</name>
    <dbReference type="NCBI Taxonomy" id="3827"/>
    <lineage>
        <taxon>Eukaryota</taxon>
        <taxon>Viridiplantae</taxon>
        <taxon>Streptophyta</taxon>
        <taxon>Embryophyta</taxon>
        <taxon>Tracheophyta</taxon>
        <taxon>Spermatophyta</taxon>
        <taxon>Magnoliopsida</taxon>
        <taxon>eudicotyledons</taxon>
        <taxon>Gunneridae</taxon>
        <taxon>Pentapetalae</taxon>
        <taxon>rosids</taxon>
        <taxon>fabids</taxon>
        <taxon>Fabales</taxon>
        <taxon>Fabaceae</taxon>
        <taxon>Papilionoideae</taxon>
        <taxon>50 kb inversion clade</taxon>
        <taxon>NPAAA clade</taxon>
        <taxon>Hologalegina</taxon>
        <taxon>IRL clade</taxon>
        <taxon>Cicereae</taxon>
        <taxon>Cicer</taxon>
    </lineage>
</organism>
<evidence type="ECO:0000313" key="10">
    <source>
        <dbReference type="RefSeq" id="XP_004514244.1"/>
    </source>
</evidence>
<protein>
    <submittedName>
        <fullName evidence="10">Probable WRKY transcription factor 4 isoform X1</fullName>
    </submittedName>
</protein>
<dbReference type="PANTHER" id="PTHR31221:SF130">
    <property type="entry name" value="WRKY TRANSCRIPTION FACTOR 3-RELATED"/>
    <property type="match status" value="1"/>
</dbReference>
<dbReference type="Gene3D" id="2.20.25.80">
    <property type="entry name" value="WRKY domain"/>
    <property type="match status" value="2"/>
</dbReference>
<dbReference type="eggNOG" id="ENOG502QTWW">
    <property type="taxonomic scope" value="Eukaryota"/>
</dbReference>
<keyword evidence="9" id="KW-1185">Reference proteome</keyword>
<evidence type="ECO:0000256" key="7">
    <source>
        <dbReference type="SAM" id="MobiDB-lite"/>
    </source>
</evidence>
<keyword evidence="4" id="KW-0238">DNA-binding</keyword>
<sequence>MVGGGNGEERPPWSMESGGTPVGLSPGPMTLLSNLFGDNDDCKSFSDLLAGAMLDVDPGGGRGGGGGLSPVTMFTVPPQQGLAQAYSSVEIQSEHPFSISVVPTTTTTTSFTQVPAESVDYFHSEQRLQQSSSVNVDKPNDDGYNWRKYGQKQVKGSEFPRSYYKCTYPSCPVRKKVECSLDGHVTAIIYKGEHNHQRPHPSKLTNDNSNVQQVSLSSHQMSKIDSDATAEHVLLGTSDTEDEGDRETETDEKNYEPDLKRRNTEVRLLDPALSQRTVSEPRIIVQTTSDVDLLEDGYRWRKYGQKVVKGNPYPRSYYKCTTPGCKVRKHVERASTDRKAVMTTYEGKHNHDVPAAKTNSHTLASNNSASQLKSQNALPEMNNINRRGQQQPLAVARLRLKE</sequence>
<proteinExistence type="predicted"/>
<feature type="domain" description="WRKY" evidence="8">
    <location>
        <begin position="289"/>
        <end position="354"/>
    </location>
</feature>
<dbReference type="RefSeq" id="XP_004514244.1">
    <property type="nucleotide sequence ID" value="XM_004514187.3"/>
</dbReference>